<organism evidence="3 4">
    <name type="scientific">Vulcaniibacterium thermophilum</name>
    <dbReference type="NCBI Taxonomy" id="1169913"/>
    <lineage>
        <taxon>Bacteria</taxon>
        <taxon>Pseudomonadati</taxon>
        <taxon>Pseudomonadota</taxon>
        <taxon>Gammaproteobacteria</taxon>
        <taxon>Lysobacterales</taxon>
        <taxon>Lysobacteraceae</taxon>
        <taxon>Vulcaniibacterium</taxon>
    </lineage>
</organism>
<feature type="domain" description="SPOR" evidence="2">
    <location>
        <begin position="59"/>
        <end position="136"/>
    </location>
</feature>
<dbReference type="InterPro" id="IPR036680">
    <property type="entry name" value="SPOR-like_sf"/>
</dbReference>
<dbReference type="PROSITE" id="PS51724">
    <property type="entry name" value="SPOR"/>
    <property type="match status" value="1"/>
</dbReference>
<evidence type="ECO:0000259" key="2">
    <source>
        <dbReference type="PROSITE" id="PS51724"/>
    </source>
</evidence>
<comment type="caution">
    <text evidence="3">The sequence shown here is derived from an EMBL/GenBank/DDBJ whole genome shotgun (WGS) entry which is preliminary data.</text>
</comment>
<protein>
    <recommendedName>
        <fullName evidence="2">SPOR domain-containing protein</fullName>
    </recommendedName>
</protein>
<dbReference type="OrthoDB" id="5986009at2"/>
<dbReference type="InterPro" id="IPR007730">
    <property type="entry name" value="SPOR-like_dom"/>
</dbReference>
<dbReference type="GO" id="GO:0042834">
    <property type="term" value="F:peptidoglycan binding"/>
    <property type="evidence" value="ECO:0007669"/>
    <property type="project" value="InterPro"/>
</dbReference>
<sequence>MILRALLVLLAALNLGAASWWLAHTPPAPARMEPPLPPGVARLVRVEEARPASASAAVAAAVPARCYRLGPFDGLRMAEAARARVQTRIADATPRPAGRARGWRVILPPFASAADAQAAAARVAAAGFGDFFVMREGADANAVALGRFGSESAARRHAEAVRAAGFPAVAEPLGPVWLEVRAEARTDPEWLRAASGAARQEPVPCAGGAGGAG</sequence>
<dbReference type="Pfam" id="PF05036">
    <property type="entry name" value="SPOR"/>
    <property type="match status" value="1"/>
</dbReference>
<dbReference type="SUPFAM" id="SSF110997">
    <property type="entry name" value="Sporulation related repeat"/>
    <property type="match status" value="1"/>
</dbReference>
<reference evidence="3" key="1">
    <citation type="journal article" date="2014" name="Int. J. Syst. Evol. Microbiol.">
        <title>Complete genome sequence of Corynebacterium casei LMG S-19264T (=DSM 44701T), isolated from a smear-ripened cheese.</title>
        <authorList>
            <consortium name="US DOE Joint Genome Institute (JGI-PGF)"/>
            <person name="Walter F."/>
            <person name="Albersmeier A."/>
            <person name="Kalinowski J."/>
            <person name="Ruckert C."/>
        </authorList>
    </citation>
    <scope>NUCLEOTIDE SEQUENCE</scope>
    <source>
        <strain evidence="3">KCTC 32020</strain>
    </source>
</reference>
<dbReference type="EMBL" id="BNCF01000017">
    <property type="protein sequence ID" value="GHE42351.1"/>
    <property type="molecule type" value="Genomic_DNA"/>
</dbReference>
<reference evidence="3" key="2">
    <citation type="submission" date="2020-09" db="EMBL/GenBank/DDBJ databases">
        <authorList>
            <person name="Sun Q."/>
            <person name="Kim S."/>
        </authorList>
    </citation>
    <scope>NUCLEOTIDE SEQUENCE</scope>
    <source>
        <strain evidence="3">KCTC 32020</strain>
    </source>
</reference>
<keyword evidence="4" id="KW-1185">Reference proteome</keyword>
<evidence type="ECO:0000256" key="1">
    <source>
        <dbReference type="SAM" id="MobiDB-lite"/>
    </source>
</evidence>
<dbReference type="AlphaFoldDB" id="A0A918ZA42"/>
<feature type="region of interest" description="Disordered" evidence="1">
    <location>
        <begin position="193"/>
        <end position="213"/>
    </location>
</feature>
<dbReference type="RefSeq" id="WP_146474457.1">
    <property type="nucleotide sequence ID" value="NZ_BNCF01000017.1"/>
</dbReference>
<accession>A0A918ZA42</accession>
<gene>
    <name evidence="3" type="ORF">GCM10007167_25340</name>
</gene>
<proteinExistence type="predicted"/>
<dbReference type="Proteomes" id="UP000636453">
    <property type="component" value="Unassembled WGS sequence"/>
</dbReference>
<name>A0A918ZA42_9GAMM</name>
<evidence type="ECO:0000313" key="3">
    <source>
        <dbReference type="EMBL" id="GHE42351.1"/>
    </source>
</evidence>
<evidence type="ECO:0000313" key="4">
    <source>
        <dbReference type="Proteomes" id="UP000636453"/>
    </source>
</evidence>